<proteinExistence type="predicted"/>
<dbReference type="eggNOG" id="ENOG502N599">
    <property type="taxonomic scope" value="Archaea"/>
</dbReference>
<gene>
    <name evidence="2" type="ordered locus">Arcpr_0918</name>
</gene>
<reference evidence="2 3" key="1">
    <citation type="journal article" date="2010" name="Stand. Genomic Sci.">
        <title>Complete genome sequence of Archaeoglobus profundus type strain (AV18).</title>
        <authorList>
            <person name="von Jan M."/>
            <person name="Lapidus A."/>
            <person name="Del Rio T.G."/>
            <person name="Copeland A."/>
            <person name="Tice H."/>
            <person name="Cheng J.F."/>
            <person name="Lucas S."/>
            <person name="Chen F."/>
            <person name="Nolan M."/>
            <person name="Goodwin L."/>
            <person name="Han C."/>
            <person name="Pitluck S."/>
            <person name="Liolios K."/>
            <person name="Ivanova N."/>
            <person name="Mavromatis K."/>
            <person name="Ovchinnikova G."/>
            <person name="Chertkov O."/>
            <person name="Pati A."/>
            <person name="Chen A."/>
            <person name="Palaniappan K."/>
            <person name="Land M."/>
            <person name="Hauser L."/>
            <person name="Chang Y.J."/>
            <person name="Jeffries C.D."/>
            <person name="Saunders E."/>
            <person name="Brettin T."/>
            <person name="Detter J.C."/>
            <person name="Chain P."/>
            <person name="Eichinger K."/>
            <person name="Huber H."/>
            <person name="Spring S."/>
            <person name="Rohde M."/>
            <person name="Goker M."/>
            <person name="Wirth R."/>
            <person name="Woyke T."/>
            <person name="Bristow J."/>
            <person name="Eisen J.A."/>
            <person name="Markowitz V."/>
            <person name="Hugenholtz P."/>
            <person name="Kyrpides N.C."/>
            <person name="Klenk H.P."/>
        </authorList>
    </citation>
    <scope>NUCLEOTIDE SEQUENCE [LARGE SCALE GENOMIC DNA]</scope>
    <source>
        <strain evidence="3">DSM 5631 / JCM 9629 / NBRC 100127 / Av18</strain>
    </source>
</reference>
<organism evidence="2 3">
    <name type="scientific">Archaeoglobus profundus (strain DSM 5631 / JCM 9629 / NBRC 100127 / Av18)</name>
    <dbReference type="NCBI Taxonomy" id="572546"/>
    <lineage>
        <taxon>Archaea</taxon>
        <taxon>Methanobacteriati</taxon>
        <taxon>Methanobacteriota</taxon>
        <taxon>Archaeoglobi</taxon>
        <taxon>Archaeoglobales</taxon>
        <taxon>Archaeoglobaceae</taxon>
        <taxon>Archaeoglobus</taxon>
    </lineage>
</organism>
<evidence type="ECO:0000256" key="1">
    <source>
        <dbReference type="ARBA" id="ARBA00022649"/>
    </source>
</evidence>
<dbReference type="CDD" id="cd21631">
    <property type="entry name" value="RHH_CopG_NikR-like"/>
    <property type="match status" value="1"/>
</dbReference>
<dbReference type="HOGENOM" id="CLU_1954539_0_0_2"/>
<name>D2RI54_ARCPA</name>
<dbReference type="Proteomes" id="UP000001901">
    <property type="component" value="Chromosome"/>
</dbReference>
<dbReference type="KEGG" id="apo:Arcpr_0918"/>
<dbReference type="InterPro" id="IPR009956">
    <property type="entry name" value="Post-segregation_anti-tox_CcdA"/>
</dbReference>
<dbReference type="AlphaFoldDB" id="D2RI54"/>
<sequence length="128" mass="14701">MKKRTSVYIDSDLLAKAKEKKLNLSELLERAIKEALKSGKLRSRSPPVGVRGFKSLPPHVLKISLSFSSRIELMLFDYQFFKSVLNSITSEKDFGNLRWLANNVKDIEFDIGKHKSCIIGIFQHEQFD</sequence>
<dbReference type="STRING" id="572546.Arcpr_0918"/>
<evidence type="ECO:0000313" key="2">
    <source>
        <dbReference type="EMBL" id="ADB57979.1"/>
    </source>
</evidence>
<protein>
    <submittedName>
        <fullName evidence="2">Uncharacterized protein</fullName>
    </submittedName>
</protein>
<evidence type="ECO:0000313" key="3">
    <source>
        <dbReference type="Proteomes" id="UP000001901"/>
    </source>
</evidence>
<accession>D2RI54</accession>
<dbReference type="PaxDb" id="572546-Arcpr_0918"/>
<dbReference type="GeneID" id="8739583"/>
<keyword evidence="3" id="KW-1185">Reference proteome</keyword>
<dbReference type="EMBL" id="CP001857">
    <property type="protein sequence ID" value="ADB57979.1"/>
    <property type="molecule type" value="Genomic_DNA"/>
</dbReference>
<dbReference type="Pfam" id="PF07362">
    <property type="entry name" value="CcdA"/>
    <property type="match status" value="1"/>
</dbReference>
<keyword evidence="1" id="KW-1277">Toxin-antitoxin system</keyword>
<dbReference type="RefSeq" id="WP_012940315.1">
    <property type="nucleotide sequence ID" value="NC_013741.1"/>
</dbReference>